<dbReference type="PANTHER" id="PTHR43790">
    <property type="entry name" value="CARBOHYDRATE TRANSPORT ATP-BINDING PROTEIN MG119-RELATED"/>
    <property type="match status" value="1"/>
</dbReference>
<keyword evidence="2" id="KW-0677">Repeat</keyword>
<dbReference type="InterPro" id="IPR050107">
    <property type="entry name" value="ABC_carbohydrate_import_ATPase"/>
</dbReference>
<dbReference type="Pfam" id="PF00005">
    <property type="entry name" value="ABC_tran"/>
    <property type="match status" value="2"/>
</dbReference>
<evidence type="ECO:0000259" key="5">
    <source>
        <dbReference type="PROSITE" id="PS50893"/>
    </source>
</evidence>
<keyword evidence="1" id="KW-0813">Transport</keyword>
<dbReference type="InterPro" id="IPR017871">
    <property type="entry name" value="ABC_transporter-like_CS"/>
</dbReference>
<dbReference type="Gene3D" id="3.40.50.300">
    <property type="entry name" value="P-loop containing nucleotide triphosphate hydrolases"/>
    <property type="match status" value="2"/>
</dbReference>
<keyword evidence="4 6" id="KW-0067">ATP-binding</keyword>
<keyword evidence="3" id="KW-0547">Nucleotide-binding</keyword>
<gene>
    <name evidence="6" type="ORF">GCM10009851_31520</name>
</gene>
<dbReference type="GO" id="GO:0005524">
    <property type="term" value="F:ATP binding"/>
    <property type="evidence" value="ECO:0007669"/>
    <property type="project" value="UniProtKB-KW"/>
</dbReference>
<evidence type="ECO:0000256" key="1">
    <source>
        <dbReference type="ARBA" id="ARBA00022448"/>
    </source>
</evidence>
<dbReference type="CDD" id="cd03216">
    <property type="entry name" value="ABC_Carb_Monos_I"/>
    <property type="match status" value="1"/>
</dbReference>
<name>A0ABP5QTL5_9MICO</name>
<evidence type="ECO:0000256" key="3">
    <source>
        <dbReference type="ARBA" id="ARBA00022741"/>
    </source>
</evidence>
<proteinExistence type="predicted"/>
<evidence type="ECO:0000313" key="6">
    <source>
        <dbReference type="EMBL" id="GAA2243966.1"/>
    </source>
</evidence>
<dbReference type="SMART" id="SM00382">
    <property type="entry name" value="AAA"/>
    <property type="match status" value="2"/>
</dbReference>
<protein>
    <submittedName>
        <fullName evidence="6">Sugar ABC transporter ATP-binding protein</fullName>
    </submittedName>
</protein>
<evidence type="ECO:0000256" key="2">
    <source>
        <dbReference type="ARBA" id="ARBA00022737"/>
    </source>
</evidence>
<dbReference type="InterPro" id="IPR003593">
    <property type="entry name" value="AAA+_ATPase"/>
</dbReference>
<accession>A0ABP5QTL5</accession>
<dbReference type="InterPro" id="IPR027417">
    <property type="entry name" value="P-loop_NTPase"/>
</dbReference>
<dbReference type="InterPro" id="IPR003439">
    <property type="entry name" value="ABC_transporter-like_ATP-bd"/>
</dbReference>
<dbReference type="CDD" id="cd03215">
    <property type="entry name" value="ABC_Carb_Monos_II"/>
    <property type="match status" value="1"/>
</dbReference>
<feature type="domain" description="ABC transporter" evidence="5">
    <location>
        <begin position="262"/>
        <end position="505"/>
    </location>
</feature>
<dbReference type="PROSITE" id="PS50893">
    <property type="entry name" value="ABC_TRANSPORTER_2"/>
    <property type="match status" value="2"/>
</dbReference>
<evidence type="ECO:0000313" key="7">
    <source>
        <dbReference type="Proteomes" id="UP001500929"/>
    </source>
</evidence>
<sequence>MTVDTPTLPAAGIASPLVTITGMIKDFPGNRALDDVSLEVGSGEIVAVVGHNGSGKSTLVKILAGVYTSDGGEVELASQGGFDTELHIIHQDLGLANELTAVENLGITHYQGAASFAPFRRKAERAKARALIGRFGEPFDVEVPISRLAPAQRSIIGIARALDGWQHPRNVLILDEPTEALHATEVRILFDAVKKLAADGAGVIFISHRLDEVLDLADRVVVLRDGRKVADEPRAGLDHDRLVSYVTGIPVGEAEHGENARVHGDTVLEVTGLSGAILEGVDLRVAAGEVVGVAGVLGSGREALPAMIFGSIDAEVDGFTLAGKPYLKRSPGESIRRGVAFVPGDRAKLGSVRPMTARENVTLPELRSLTNRLGAISTSREKAHAAGLVKAYDVKPPRAEQVFQQFSGGNQQKIVFAKWLRNDPKLLLLEEPTQGVDIGAKQAIYDAIDGAAAGGAAVLVCSSEAKELVRLCDRVLVLRDGRIAAELAGDELTETRLVMEGYGLKNEDHP</sequence>
<feature type="domain" description="ABC transporter" evidence="5">
    <location>
        <begin position="18"/>
        <end position="250"/>
    </location>
</feature>
<dbReference type="EMBL" id="BAAAQY010000010">
    <property type="protein sequence ID" value="GAA2243966.1"/>
    <property type="molecule type" value="Genomic_DNA"/>
</dbReference>
<dbReference type="SUPFAM" id="SSF52540">
    <property type="entry name" value="P-loop containing nucleoside triphosphate hydrolases"/>
    <property type="match status" value="2"/>
</dbReference>
<dbReference type="RefSeq" id="WP_259480271.1">
    <property type="nucleotide sequence ID" value="NZ_BAAAQY010000010.1"/>
</dbReference>
<organism evidence="6 7">
    <name type="scientific">Herbiconiux moechotypicola</name>
    <dbReference type="NCBI Taxonomy" id="637393"/>
    <lineage>
        <taxon>Bacteria</taxon>
        <taxon>Bacillati</taxon>
        <taxon>Actinomycetota</taxon>
        <taxon>Actinomycetes</taxon>
        <taxon>Micrococcales</taxon>
        <taxon>Microbacteriaceae</taxon>
        <taxon>Herbiconiux</taxon>
    </lineage>
</organism>
<evidence type="ECO:0000256" key="4">
    <source>
        <dbReference type="ARBA" id="ARBA00022840"/>
    </source>
</evidence>
<dbReference type="Proteomes" id="UP001500929">
    <property type="component" value="Unassembled WGS sequence"/>
</dbReference>
<dbReference type="PROSITE" id="PS00211">
    <property type="entry name" value="ABC_TRANSPORTER_1"/>
    <property type="match status" value="1"/>
</dbReference>
<dbReference type="PANTHER" id="PTHR43790:SF9">
    <property type="entry name" value="GALACTOFURANOSE TRANSPORTER ATP-BINDING PROTEIN YTFR"/>
    <property type="match status" value="1"/>
</dbReference>
<comment type="caution">
    <text evidence="6">The sequence shown here is derived from an EMBL/GenBank/DDBJ whole genome shotgun (WGS) entry which is preliminary data.</text>
</comment>
<keyword evidence="7" id="KW-1185">Reference proteome</keyword>
<reference evidence="7" key="1">
    <citation type="journal article" date="2019" name="Int. J. Syst. Evol. Microbiol.">
        <title>The Global Catalogue of Microorganisms (GCM) 10K type strain sequencing project: providing services to taxonomists for standard genome sequencing and annotation.</title>
        <authorList>
            <consortium name="The Broad Institute Genomics Platform"/>
            <consortium name="The Broad Institute Genome Sequencing Center for Infectious Disease"/>
            <person name="Wu L."/>
            <person name="Ma J."/>
        </authorList>
    </citation>
    <scope>NUCLEOTIDE SEQUENCE [LARGE SCALE GENOMIC DNA]</scope>
    <source>
        <strain evidence="7">JCM 16117</strain>
    </source>
</reference>